<dbReference type="Gene3D" id="3.90.76.10">
    <property type="entry name" value="Dipeptide-binding Protein, Domain 1"/>
    <property type="match status" value="1"/>
</dbReference>
<dbReference type="PROSITE" id="PS51257">
    <property type="entry name" value="PROKAR_LIPOPROTEIN"/>
    <property type="match status" value="1"/>
</dbReference>
<dbReference type="EMBL" id="CP097160">
    <property type="protein sequence ID" value="UQN14293.1"/>
    <property type="molecule type" value="Genomic_DNA"/>
</dbReference>
<feature type="domain" description="Solute-binding protein family 5" evidence="3">
    <location>
        <begin position="88"/>
        <end position="463"/>
    </location>
</feature>
<dbReference type="PANTHER" id="PTHR30290">
    <property type="entry name" value="PERIPLASMIC BINDING COMPONENT OF ABC TRANSPORTER"/>
    <property type="match status" value="1"/>
</dbReference>
<dbReference type="CDD" id="cd00995">
    <property type="entry name" value="PBP2_NikA_DppA_OppA_like"/>
    <property type="match status" value="1"/>
</dbReference>
<feature type="signal peptide" evidence="2">
    <location>
        <begin position="1"/>
        <end position="28"/>
    </location>
</feature>
<dbReference type="PIRSF" id="PIRSF002741">
    <property type="entry name" value="MppA"/>
    <property type="match status" value="1"/>
</dbReference>
<gene>
    <name evidence="4" type="ORF">M3M28_09550</name>
</gene>
<evidence type="ECO:0000256" key="1">
    <source>
        <dbReference type="SAM" id="MobiDB-lite"/>
    </source>
</evidence>
<evidence type="ECO:0000313" key="4">
    <source>
        <dbReference type="EMBL" id="UQN14293.1"/>
    </source>
</evidence>
<organism evidence="4">
    <name type="scientific">Gulosibacter sediminis</name>
    <dbReference type="NCBI Taxonomy" id="1729695"/>
    <lineage>
        <taxon>Bacteria</taxon>
        <taxon>Bacillati</taxon>
        <taxon>Actinomycetota</taxon>
        <taxon>Actinomycetes</taxon>
        <taxon>Micrococcales</taxon>
        <taxon>Microbacteriaceae</taxon>
        <taxon>Gulosibacter</taxon>
    </lineage>
</organism>
<proteinExistence type="predicted"/>
<evidence type="ECO:0000256" key="2">
    <source>
        <dbReference type="SAM" id="SignalP"/>
    </source>
</evidence>
<dbReference type="Gene3D" id="3.10.105.10">
    <property type="entry name" value="Dipeptide-binding Protein, Domain 3"/>
    <property type="match status" value="1"/>
</dbReference>
<feature type="region of interest" description="Disordered" evidence="1">
    <location>
        <begin position="31"/>
        <end position="51"/>
    </location>
</feature>
<dbReference type="InterPro" id="IPR000914">
    <property type="entry name" value="SBP_5_dom"/>
</dbReference>
<reference evidence="4" key="1">
    <citation type="submission" date="2022-05" db="EMBL/GenBank/DDBJ databases">
        <title>Complete genome sequence of toluene-degrading Gulosibacter sediminis strain ACHW.36C.</title>
        <authorList>
            <person name="Wai A.C."/>
            <person name="Lai G.K."/>
            <person name="Griffin S.D."/>
            <person name="Leung F.C."/>
        </authorList>
    </citation>
    <scope>NUCLEOTIDE SEQUENCE [LARGE SCALE GENOMIC DNA]</scope>
    <source>
        <strain evidence="4">ACHW.36C</strain>
    </source>
</reference>
<feature type="compositionally biased region" description="Polar residues" evidence="1">
    <location>
        <begin position="41"/>
        <end position="51"/>
    </location>
</feature>
<protein>
    <submittedName>
        <fullName evidence="4">ABC transporter substrate-binding protein</fullName>
    </submittedName>
</protein>
<dbReference type="PANTHER" id="PTHR30290:SF83">
    <property type="entry name" value="ABC TRANSPORTER SUBSTRATE-BINDING PROTEIN"/>
    <property type="match status" value="1"/>
</dbReference>
<keyword evidence="2" id="KW-0732">Signal</keyword>
<dbReference type="InterPro" id="IPR039424">
    <property type="entry name" value="SBP_5"/>
</dbReference>
<dbReference type="InterPro" id="IPR030678">
    <property type="entry name" value="Peptide/Ni-bd"/>
</dbReference>
<feature type="chain" id="PRO_5046250118" evidence="2">
    <location>
        <begin position="29"/>
        <end position="541"/>
    </location>
</feature>
<dbReference type="Pfam" id="PF00496">
    <property type="entry name" value="SBP_bac_5"/>
    <property type="match status" value="1"/>
</dbReference>
<sequence length="541" mass="58177">MSRRPRLLRGSIALAAAGALMLAGCASGNTGGDGATEAASGDSSAIITTNGSEPQNPLITYATTETGGGKILSAMYAGLVSYDATGQYQNEMAESIESDDATTWTITIKPDWTFTNGEAITAQTYVDTWSHAAQDPSGAYWFGNFEGASEDGSTELTGIEATDDTTFTVTLKEPEADFPIRLGYTAYMPLPSVAFEDIEAFGENPIGNGPYMPDGEDAWAHDESMSLVTNPDYSGNRTPVNGGVKFVFYTGLEAAYADAQGGNLDVLDTVPDTSFSTYTTDFPDRNVNQAAAIYQGINIPFYLDHFADDEEGKLRREAISLAINREEITDTIFQGTRTPATDFTSPVVEGYDENLEGNEVLSYDPEKAKELWAQADEISPYEGTFYISYNADGGHQAWVDATANSISNTLGITAEGESYPTFAAALEDREAQKLDGATRAGWQGDYPSQGNFLSGQYQTGASSNYEGYSNPDFDAKVQAALSAATPEEATALYTEAQQILLEDLPSVPLWYQNAVGVWGETVSNVTFGWDSVPLYEQITKE</sequence>
<dbReference type="Gene3D" id="3.40.190.10">
    <property type="entry name" value="Periplasmic binding protein-like II"/>
    <property type="match status" value="1"/>
</dbReference>
<evidence type="ECO:0000259" key="3">
    <source>
        <dbReference type="Pfam" id="PF00496"/>
    </source>
</evidence>
<accession>A0ABY4MZ69</accession>
<name>A0ABY4MZ69_9MICO</name>
<dbReference type="SUPFAM" id="SSF53850">
    <property type="entry name" value="Periplasmic binding protein-like II"/>
    <property type="match status" value="1"/>
</dbReference>